<dbReference type="GO" id="GO:0016020">
    <property type="term" value="C:membrane"/>
    <property type="evidence" value="ECO:0007669"/>
    <property type="project" value="InterPro"/>
</dbReference>
<gene>
    <name evidence="16" type="ORF">C7R93_14765</name>
</gene>
<dbReference type="GO" id="GO:0005506">
    <property type="term" value="F:iron ion binding"/>
    <property type="evidence" value="ECO:0007669"/>
    <property type="project" value="InterPro"/>
</dbReference>
<feature type="domain" description="Fatty acid hydroxylase" evidence="15">
    <location>
        <begin position="43"/>
        <end position="184"/>
    </location>
</feature>
<evidence type="ECO:0000313" key="16">
    <source>
        <dbReference type="EMBL" id="PSJ94648.1"/>
    </source>
</evidence>
<evidence type="ECO:0000256" key="9">
    <source>
        <dbReference type="ARBA" id="ARBA00022989"/>
    </source>
</evidence>
<feature type="transmembrane region" description="Helical" evidence="14">
    <location>
        <begin position="12"/>
        <end position="30"/>
    </location>
</feature>
<dbReference type="PANTHER" id="PTHR12863">
    <property type="entry name" value="FATTY ACID HYDROXYLASE"/>
    <property type="match status" value="1"/>
</dbReference>
<dbReference type="Proteomes" id="UP000240419">
    <property type="component" value="Unassembled WGS sequence"/>
</dbReference>
<dbReference type="EMBL" id="PXZM01000023">
    <property type="protein sequence ID" value="PSJ94648.1"/>
    <property type="molecule type" value="Genomic_DNA"/>
</dbReference>
<evidence type="ECO:0000256" key="10">
    <source>
        <dbReference type="ARBA" id="ARBA00023002"/>
    </source>
</evidence>
<dbReference type="PANTHER" id="PTHR12863:SF1">
    <property type="entry name" value="FATTY ACID 2-HYDROXYLASE"/>
    <property type="match status" value="1"/>
</dbReference>
<dbReference type="GO" id="GO:0006633">
    <property type="term" value="P:fatty acid biosynthetic process"/>
    <property type="evidence" value="ECO:0007669"/>
    <property type="project" value="UniProtKB-KW"/>
</dbReference>
<evidence type="ECO:0000256" key="12">
    <source>
        <dbReference type="ARBA" id="ARBA00023136"/>
    </source>
</evidence>
<keyword evidence="7" id="KW-0276">Fatty acid metabolism</keyword>
<feature type="transmembrane region" description="Helical" evidence="14">
    <location>
        <begin position="36"/>
        <end position="56"/>
    </location>
</feature>
<keyword evidence="3" id="KW-0444">Lipid biosynthesis</keyword>
<accession>A0A2P7V616</accession>
<keyword evidence="17" id="KW-1185">Reference proteome</keyword>
<evidence type="ECO:0000256" key="7">
    <source>
        <dbReference type="ARBA" id="ARBA00022832"/>
    </source>
</evidence>
<comment type="subcellular location">
    <subcellularLocation>
        <location evidence="2">Endoplasmic reticulum membrane</location>
        <topology evidence="2">Multi-pass membrane protein</topology>
    </subcellularLocation>
</comment>
<keyword evidence="13" id="KW-0275">Fatty acid biosynthesis</keyword>
<sequence length="210" mass="24981">MKAKYLKEFFTFPDILIMSILFLISLSFTISEWYVLETWLALVAGMIGYAASEYLIHRFLFHLKPPRNPFFLHLLKRLHYDHHADPNNLHLLFLPVWYSMPLIAGTGGICYLLTSDVIMTNAFVTGVIGFLLFYEWTHYIAHRPVQPISPWGRWMKKLHLWHHFKNEHYWYGVTSPVFDVMLGTYKNEQDVEKSSTVRDLERRWDKDVEL</sequence>
<evidence type="ECO:0000256" key="4">
    <source>
        <dbReference type="ARBA" id="ARBA00022692"/>
    </source>
</evidence>
<keyword evidence="12 14" id="KW-0472">Membrane</keyword>
<evidence type="ECO:0000313" key="17">
    <source>
        <dbReference type="Proteomes" id="UP000240419"/>
    </source>
</evidence>
<keyword evidence="6" id="KW-0256">Endoplasmic reticulum</keyword>
<feature type="transmembrane region" description="Helical" evidence="14">
    <location>
        <begin position="91"/>
        <end position="114"/>
    </location>
</feature>
<evidence type="ECO:0000256" key="5">
    <source>
        <dbReference type="ARBA" id="ARBA00022723"/>
    </source>
</evidence>
<dbReference type="InterPro" id="IPR014430">
    <property type="entry name" value="Scs7"/>
</dbReference>
<keyword evidence="9 14" id="KW-1133">Transmembrane helix</keyword>
<comment type="cofactor">
    <cofactor evidence="1">
        <name>Zn(2+)</name>
        <dbReference type="ChEBI" id="CHEBI:29105"/>
    </cofactor>
</comment>
<evidence type="ECO:0000256" key="14">
    <source>
        <dbReference type="SAM" id="Phobius"/>
    </source>
</evidence>
<name>A0A2P7V616_9BACL</name>
<dbReference type="RefSeq" id="WP_106839527.1">
    <property type="nucleotide sequence ID" value="NZ_JBCNIW010000052.1"/>
</dbReference>
<dbReference type="GO" id="GO:0080132">
    <property type="term" value="F:fatty acid 2-hydroxylase activity"/>
    <property type="evidence" value="ECO:0007669"/>
    <property type="project" value="InterPro"/>
</dbReference>
<proteinExistence type="predicted"/>
<evidence type="ECO:0000256" key="3">
    <source>
        <dbReference type="ARBA" id="ARBA00022516"/>
    </source>
</evidence>
<keyword evidence="5" id="KW-0479">Metal-binding</keyword>
<keyword evidence="10" id="KW-0560">Oxidoreductase</keyword>
<evidence type="ECO:0000256" key="13">
    <source>
        <dbReference type="ARBA" id="ARBA00023160"/>
    </source>
</evidence>
<comment type="caution">
    <text evidence="16">The sequence shown here is derived from an EMBL/GenBank/DDBJ whole genome shotgun (WGS) entry which is preliminary data.</text>
</comment>
<feature type="transmembrane region" description="Helical" evidence="14">
    <location>
        <begin position="120"/>
        <end position="137"/>
    </location>
</feature>
<dbReference type="Pfam" id="PF04116">
    <property type="entry name" value="FA_hydroxylase"/>
    <property type="match status" value="1"/>
</dbReference>
<evidence type="ECO:0000256" key="8">
    <source>
        <dbReference type="ARBA" id="ARBA00022833"/>
    </source>
</evidence>
<protein>
    <submittedName>
        <fullName evidence="16">Fatty acid hydroxylase</fullName>
    </submittedName>
</protein>
<dbReference type="AlphaFoldDB" id="A0A2P7V616"/>
<evidence type="ECO:0000259" key="15">
    <source>
        <dbReference type="Pfam" id="PF04116"/>
    </source>
</evidence>
<keyword evidence="4 14" id="KW-0812">Transmembrane</keyword>
<keyword evidence="11" id="KW-0443">Lipid metabolism</keyword>
<evidence type="ECO:0000256" key="11">
    <source>
        <dbReference type="ARBA" id="ARBA00023098"/>
    </source>
</evidence>
<reference evidence="16 17" key="1">
    <citation type="submission" date="2018-03" db="EMBL/GenBank/DDBJ databases">
        <title>Brevisbacillus phylogenomics.</title>
        <authorList>
            <person name="Dunlap C."/>
        </authorList>
    </citation>
    <scope>NUCLEOTIDE SEQUENCE [LARGE SCALE GENOMIC DNA]</scope>
    <source>
        <strain evidence="16 17">NRRL NRS-1210</strain>
    </source>
</reference>
<evidence type="ECO:0000256" key="2">
    <source>
        <dbReference type="ARBA" id="ARBA00004477"/>
    </source>
</evidence>
<evidence type="ECO:0000256" key="6">
    <source>
        <dbReference type="ARBA" id="ARBA00022824"/>
    </source>
</evidence>
<dbReference type="InterPro" id="IPR006694">
    <property type="entry name" value="Fatty_acid_hydroxylase"/>
</dbReference>
<dbReference type="OrthoDB" id="9784228at2"/>
<organism evidence="16 17">
    <name type="scientific">Brevibacillus fortis</name>
    <dbReference type="NCBI Taxonomy" id="2126352"/>
    <lineage>
        <taxon>Bacteria</taxon>
        <taxon>Bacillati</taxon>
        <taxon>Bacillota</taxon>
        <taxon>Bacilli</taxon>
        <taxon>Bacillales</taxon>
        <taxon>Paenibacillaceae</taxon>
        <taxon>Brevibacillus</taxon>
    </lineage>
</organism>
<evidence type="ECO:0000256" key="1">
    <source>
        <dbReference type="ARBA" id="ARBA00001947"/>
    </source>
</evidence>
<keyword evidence="8" id="KW-0862">Zinc</keyword>